<protein>
    <submittedName>
        <fullName evidence="2">Group 3 truncated hemoglobin ctb</fullName>
    </submittedName>
</protein>
<dbReference type="SUPFAM" id="SSF46458">
    <property type="entry name" value="Globin-like"/>
    <property type="match status" value="1"/>
</dbReference>
<feature type="compositionally biased region" description="Basic and acidic residues" evidence="1">
    <location>
        <begin position="1"/>
        <end position="17"/>
    </location>
</feature>
<dbReference type="GO" id="GO:0019825">
    <property type="term" value="F:oxygen binding"/>
    <property type="evidence" value="ECO:0007669"/>
    <property type="project" value="InterPro"/>
</dbReference>
<dbReference type="InterPro" id="IPR012292">
    <property type="entry name" value="Globin/Proto"/>
</dbReference>
<sequence>MENESLKPRDRRQKEQQAMRLDPAQCSEDDIARMVHAFYGRVRQDERLGPVFDAHIVDWSAHLAKMLDFWSSVLLGSGRYSGTPMPAHQALPELEPELFERWLALFQATTLAVCQPAMKARADQFAGRIAQSLWLGWQMANRPQDLARDLEEAQHAG</sequence>
<name>A0A1J5R5P2_9ZZZZ</name>
<dbReference type="InterPro" id="IPR009050">
    <property type="entry name" value="Globin-like_sf"/>
</dbReference>
<dbReference type="AlphaFoldDB" id="A0A1J5R5P2"/>
<dbReference type="GO" id="GO:0020037">
    <property type="term" value="F:heme binding"/>
    <property type="evidence" value="ECO:0007669"/>
    <property type="project" value="InterPro"/>
</dbReference>
<evidence type="ECO:0000256" key="1">
    <source>
        <dbReference type="SAM" id="MobiDB-lite"/>
    </source>
</evidence>
<reference evidence="2" key="1">
    <citation type="submission" date="2016-10" db="EMBL/GenBank/DDBJ databases">
        <title>Sequence of Gallionella enrichment culture.</title>
        <authorList>
            <person name="Poehlein A."/>
            <person name="Muehling M."/>
            <person name="Daniel R."/>
        </authorList>
    </citation>
    <scope>NUCLEOTIDE SEQUENCE</scope>
</reference>
<organism evidence="2">
    <name type="scientific">mine drainage metagenome</name>
    <dbReference type="NCBI Taxonomy" id="410659"/>
    <lineage>
        <taxon>unclassified sequences</taxon>
        <taxon>metagenomes</taxon>
        <taxon>ecological metagenomes</taxon>
    </lineage>
</organism>
<gene>
    <name evidence="2" type="primary">ctb_3</name>
    <name evidence="2" type="ORF">GALL_347220</name>
</gene>
<feature type="region of interest" description="Disordered" evidence="1">
    <location>
        <begin position="1"/>
        <end position="21"/>
    </location>
</feature>
<comment type="caution">
    <text evidence="2">The sequence shown here is derived from an EMBL/GenBank/DDBJ whole genome shotgun (WGS) entry which is preliminary data.</text>
</comment>
<dbReference type="Gene3D" id="1.10.490.10">
    <property type="entry name" value="Globins"/>
    <property type="match status" value="1"/>
</dbReference>
<accession>A0A1J5R5P2</accession>
<proteinExistence type="predicted"/>
<dbReference type="CDD" id="cd08916">
    <property type="entry name" value="TrHb3_P"/>
    <property type="match status" value="1"/>
</dbReference>
<dbReference type="EMBL" id="MLJW01000699">
    <property type="protein sequence ID" value="OIQ83485.1"/>
    <property type="molecule type" value="Genomic_DNA"/>
</dbReference>
<evidence type="ECO:0000313" key="2">
    <source>
        <dbReference type="EMBL" id="OIQ83485.1"/>
    </source>
</evidence>